<evidence type="ECO:0000256" key="3">
    <source>
        <dbReference type="RuleBase" id="RU000363"/>
    </source>
</evidence>
<dbReference type="EMBL" id="ML179143">
    <property type="protein sequence ID" value="THU98075.1"/>
    <property type="molecule type" value="Genomic_DNA"/>
</dbReference>
<reference evidence="4 5" key="1">
    <citation type="journal article" date="2019" name="Nat. Ecol. Evol.">
        <title>Megaphylogeny resolves global patterns of mushroom evolution.</title>
        <authorList>
            <person name="Varga T."/>
            <person name="Krizsan K."/>
            <person name="Foldi C."/>
            <person name="Dima B."/>
            <person name="Sanchez-Garcia M."/>
            <person name="Sanchez-Ramirez S."/>
            <person name="Szollosi G.J."/>
            <person name="Szarkandi J.G."/>
            <person name="Papp V."/>
            <person name="Albert L."/>
            <person name="Andreopoulos W."/>
            <person name="Angelini C."/>
            <person name="Antonin V."/>
            <person name="Barry K.W."/>
            <person name="Bougher N.L."/>
            <person name="Buchanan P."/>
            <person name="Buyck B."/>
            <person name="Bense V."/>
            <person name="Catcheside P."/>
            <person name="Chovatia M."/>
            <person name="Cooper J."/>
            <person name="Damon W."/>
            <person name="Desjardin D."/>
            <person name="Finy P."/>
            <person name="Geml J."/>
            <person name="Haridas S."/>
            <person name="Hughes K."/>
            <person name="Justo A."/>
            <person name="Karasinski D."/>
            <person name="Kautmanova I."/>
            <person name="Kiss B."/>
            <person name="Kocsube S."/>
            <person name="Kotiranta H."/>
            <person name="LaButti K.M."/>
            <person name="Lechner B.E."/>
            <person name="Liimatainen K."/>
            <person name="Lipzen A."/>
            <person name="Lukacs Z."/>
            <person name="Mihaltcheva S."/>
            <person name="Morgado L.N."/>
            <person name="Niskanen T."/>
            <person name="Noordeloos M.E."/>
            <person name="Ohm R.A."/>
            <person name="Ortiz-Santana B."/>
            <person name="Ovrebo C."/>
            <person name="Racz N."/>
            <person name="Riley R."/>
            <person name="Savchenko A."/>
            <person name="Shiryaev A."/>
            <person name="Soop K."/>
            <person name="Spirin V."/>
            <person name="Szebenyi C."/>
            <person name="Tomsovsky M."/>
            <person name="Tulloss R.E."/>
            <person name="Uehling J."/>
            <person name="Grigoriev I.V."/>
            <person name="Vagvolgyi C."/>
            <person name="Papp T."/>
            <person name="Martin F.M."/>
            <person name="Miettinen O."/>
            <person name="Hibbett D.S."/>
            <person name="Nagy L.G."/>
        </authorList>
    </citation>
    <scope>NUCLEOTIDE SEQUENCE [LARGE SCALE GENOMIC DNA]</scope>
    <source>
        <strain evidence="4 5">CBS 962.96</strain>
    </source>
</reference>
<keyword evidence="5" id="KW-1185">Reference proteome</keyword>
<dbReference type="PANTHER" id="PTHR43976">
    <property type="entry name" value="SHORT CHAIN DEHYDROGENASE"/>
    <property type="match status" value="1"/>
</dbReference>
<protein>
    <submittedName>
        <fullName evidence="4">NAD(P)-binding protein</fullName>
    </submittedName>
</protein>
<proteinExistence type="inferred from homology"/>
<dbReference type="PRINTS" id="PR00081">
    <property type="entry name" value="GDHRDH"/>
</dbReference>
<dbReference type="Gene3D" id="3.40.50.720">
    <property type="entry name" value="NAD(P)-binding Rossmann-like Domain"/>
    <property type="match status" value="1"/>
</dbReference>
<accession>A0A4V4HGA8</accession>
<dbReference type="InterPro" id="IPR036291">
    <property type="entry name" value="NAD(P)-bd_dom_sf"/>
</dbReference>
<dbReference type="GO" id="GO:0016491">
    <property type="term" value="F:oxidoreductase activity"/>
    <property type="evidence" value="ECO:0007669"/>
    <property type="project" value="UniProtKB-KW"/>
</dbReference>
<sequence>MATDASSRTPKLVWLITGTSSGFGKRFAISAIRKGDAVIATSRTLQSLQDLPTLALAALSSSSDSTSSTDSIIDISTHLHLMELDVNWDTSAIHETVKKALDIYGRVDVLVNNAGWAFKNVVEDVGSAEFKTQFQTNFFGLIDVTNAVLPQMRQRRSGTVVMMGSRSSWTAELPVTALYAASKAAVRVYTETLATELAPFSVRFLIVEPGAFRTEGIHSARPYQPPQFSESNPDPRPEYAPVGERMVEWYRSIDGNQKGNPDKAVELIVDIVKEEGKAKEKIEETGWPLYLVLGKDGEEGVREKCQKMLKVVDEWGDFVEGLEFEN</sequence>
<dbReference type="InterPro" id="IPR002347">
    <property type="entry name" value="SDR_fam"/>
</dbReference>
<evidence type="ECO:0000256" key="1">
    <source>
        <dbReference type="ARBA" id="ARBA00006484"/>
    </source>
</evidence>
<dbReference type="CDD" id="cd05374">
    <property type="entry name" value="17beta-HSD-like_SDR_c"/>
    <property type="match status" value="1"/>
</dbReference>
<dbReference type="OrthoDB" id="1274115at2759"/>
<dbReference type="PANTHER" id="PTHR43976:SF16">
    <property type="entry name" value="SHORT-CHAIN DEHYDROGENASE_REDUCTASE FAMILY PROTEIN"/>
    <property type="match status" value="1"/>
</dbReference>
<gene>
    <name evidence="4" type="ORF">K435DRAFT_721114</name>
</gene>
<keyword evidence="2" id="KW-0560">Oxidoreductase</keyword>
<name>A0A4V4HGA8_DENBC</name>
<dbReference type="SUPFAM" id="SSF51735">
    <property type="entry name" value="NAD(P)-binding Rossmann-fold domains"/>
    <property type="match status" value="1"/>
</dbReference>
<dbReference type="AlphaFoldDB" id="A0A4V4HGA8"/>
<evidence type="ECO:0000313" key="4">
    <source>
        <dbReference type="EMBL" id="THU98075.1"/>
    </source>
</evidence>
<organism evidence="4 5">
    <name type="scientific">Dendrothele bispora (strain CBS 962.96)</name>
    <dbReference type="NCBI Taxonomy" id="1314807"/>
    <lineage>
        <taxon>Eukaryota</taxon>
        <taxon>Fungi</taxon>
        <taxon>Dikarya</taxon>
        <taxon>Basidiomycota</taxon>
        <taxon>Agaricomycotina</taxon>
        <taxon>Agaricomycetes</taxon>
        <taxon>Agaricomycetidae</taxon>
        <taxon>Agaricales</taxon>
        <taxon>Agaricales incertae sedis</taxon>
        <taxon>Dendrothele</taxon>
    </lineage>
</organism>
<evidence type="ECO:0000256" key="2">
    <source>
        <dbReference type="ARBA" id="ARBA00023002"/>
    </source>
</evidence>
<dbReference type="InterPro" id="IPR051911">
    <property type="entry name" value="SDR_oxidoreductase"/>
</dbReference>
<dbReference type="PRINTS" id="PR00080">
    <property type="entry name" value="SDRFAMILY"/>
</dbReference>
<dbReference type="Pfam" id="PF00106">
    <property type="entry name" value="adh_short"/>
    <property type="match status" value="1"/>
</dbReference>
<evidence type="ECO:0000313" key="5">
    <source>
        <dbReference type="Proteomes" id="UP000297245"/>
    </source>
</evidence>
<dbReference type="Proteomes" id="UP000297245">
    <property type="component" value="Unassembled WGS sequence"/>
</dbReference>
<comment type="similarity">
    <text evidence="1 3">Belongs to the short-chain dehydrogenases/reductases (SDR) family.</text>
</comment>